<keyword evidence="2" id="KW-1185">Reference proteome</keyword>
<reference evidence="1 2" key="2">
    <citation type="submission" date="2018-10" db="EMBL/GenBank/DDBJ databases">
        <authorList>
            <consortium name="Pathogen Informatics"/>
        </authorList>
    </citation>
    <scope>NUCLEOTIDE SEQUENCE [LARGE SCALE GENOMIC DNA]</scope>
</reference>
<sequence>MHGSLRSPLLQIKVQRCVAIDATADVACVNHHLGDVGDMR</sequence>
<organism evidence="3">
    <name type="scientific">Mesocestoides corti</name>
    <name type="common">Flatworm</name>
    <dbReference type="NCBI Taxonomy" id="53468"/>
    <lineage>
        <taxon>Eukaryota</taxon>
        <taxon>Metazoa</taxon>
        <taxon>Spiralia</taxon>
        <taxon>Lophotrochozoa</taxon>
        <taxon>Platyhelminthes</taxon>
        <taxon>Cestoda</taxon>
        <taxon>Eucestoda</taxon>
        <taxon>Cyclophyllidea</taxon>
        <taxon>Mesocestoididae</taxon>
        <taxon>Mesocestoides</taxon>
    </lineage>
</organism>
<dbReference type="AlphaFoldDB" id="A0A0R3UD15"/>
<dbReference type="Proteomes" id="UP000267029">
    <property type="component" value="Unassembled WGS sequence"/>
</dbReference>
<evidence type="ECO:0000313" key="1">
    <source>
        <dbReference type="EMBL" id="VDD78811.1"/>
    </source>
</evidence>
<evidence type="ECO:0000313" key="3">
    <source>
        <dbReference type="WBParaSite" id="MCOS_0000481301-mRNA-1"/>
    </source>
</evidence>
<protein>
    <submittedName>
        <fullName evidence="1 3">Uncharacterized protein</fullName>
    </submittedName>
</protein>
<gene>
    <name evidence="1" type="ORF">MCOS_LOCUS4814</name>
</gene>
<evidence type="ECO:0000313" key="2">
    <source>
        <dbReference type="Proteomes" id="UP000267029"/>
    </source>
</evidence>
<reference evidence="3" key="1">
    <citation type="submission" date="2017-02" db="UniProtKB">
        <authorList>
            <consortium name="WormBaseParasite"/>
        </authorList>
    </citation>
    <scope>IDENTIFICATION</scope>
</reference>
<name>A0A0R3UD15_MESCO</name>
<dbReference type="EMBL" id="UXSR01002368">
    <property type="protein sequence ID" value="VDD78811.1"/>
    <property type="molecule type" value="Genomic_DNA"/>
</dbReference>
<proteinExistence type="predicted"/>
<dbReference type="WBParaSite" id="MCOS_0000481301-mRNA-1">
    <property type="protein sequence ID" value="MCOS_0000481301-mRNA-1"/>
    <property type="gene ID" value="MCOS_0000481301"/>
</dbReference>
<accession>A0A0R3UD15</accession>